<dbReference type="EMBL" id="BPLR01002154">
    <property type="protein sequence ID" value="GIX70615.1"/>
    <property type="molecule type" value="Genomic_DNA"/>
</dbReference>
<evidence type="ECO:0000313" key="2">
    <source>
        <dbReference type="EMBL" id="GIX70615.1"/>
    </source>
</evidence>
<feature type="region of interest" description="Disordered" evidence="1">
    <location>
        <begin position="11"/>
        <end position="37"/>
    </location>
</feature>
<evidence type="ECO:0000256" key="1">
    <source>
        <dbReference type="SAM" id="MobiDB-lite"/>
    </source>
</evidence>
<name>A0AAV4MEB3_CAEEX</name>
<dbReference type="AlphaFoldDB" id="A0AAV4MEB3"/>
<comment type="caution">
    <text evidence="2">The sequence shown here is derived from an EMBL/GenBank/DDBJ whole genome shotgun (WGS) entry which is preliminary data.</text>
</comment>
<proteinExistence type="predicted"/>
<sequence length="144" mass="16190">MNDDFWINPLHLQSDSTDSSGGRTSECRRPSADSNPNESIKSFLRNVVIALAQAQDVITHLIAIQHPHLDTGALESHGIDFLRNETSLKEIYFYLQKFAVALYQMLEETQAIDLGNEYAEKLAVTKDKLVQMLSDLQLAIISIE</sequence>
<organism evidence="2 3">
    <name type="scientific">Caerostris extrusa</name>
    <name type="common">Bark spider</name>
    <name type="synonym">Caerostris bankana</name>
    <dbReference type="NCBI Taxonomy" id="172846"/>
    <lineage>
        <taxon>Eukaryota</taxon>
        <taxon>Metazoa</taxon>
        <taxon>Ecdysozoa</taxon>
        <taxon>Arthropoda</taxon>
        <taxon>Chelicerata</taxon>
        <taxon>Arachnida</taxon>
        <taxon>Araneae</taxon>
        <taxon>Araneomorphae</taxon>
        <taxon>Entelegynae</taxon>
        <taxon>Araneoidea</taxon>
        <taxon>Araneidae</taxon>
        <taxon>Caerostris</taxon>
    </lineage>
</organism>
<feature type="compositionally biased region" description="Low complexity" evidence="1">
    <location>
        <begin position="14"/>
        <end position="24"/>
    </location>
</feature>
<dbReference type="Proteomes" id="UP001054945">
    <property type="component" value="Unassembled WGS sequence"/>
</dbReference>
<gene>
    <name evidence="2" type="ORF">CEXT_283351</name>
</gene>
<protein>
    <submittedName>
        <fullName evidence="2">Uncharacterized protein</fullName>
    </submittedName>
</protein>
<accession>A0AAV4MEB3</accession>
<evidence type="ECO:0000313" key="3">
    <source>
        <dbReference type="Proteomes" id="UP001054945"/>
    </source>
</evidence>
<reference evidence="2 3" key="1">
    <citation type="submission" date="2021-06" db="EMBL/GenBank/DDBJ databases">
        <title>Caerostris extrusa draft genome.</title>
        <authorList>
            <person name="Kono N."/>
            <person name="Arakawa K."/>
        </authorList>
    </citation>
    <scope>NUCLEOTIDE SEQUENCE [LARGE SCALE GENOMIC DNA]</scope>
</reference>
<keyword evidence="3" id="KW-1185">Reference proteome</keyword>